<proteinExistence type="predicted"/>
<dbReference type="OrthoDB" id="414243at2759"/>
<feature type="domain" description="GST N-terminal" evidence="1">
    <location>
        <begin position="1"/>
        <end position="94"/>
    </location>
</feature>
<evidence type="ECO:0000259" key="1">
    <source>
        <dbReference type="PROSITE" id="PS50404"/>
    </source>
</evidence>
<dbReference type="PANTHER" id="PTHR11571:SF256">
    <property type="entry name" value="GST C-TERMINAL DOMAIN-CONTAINING PROTEIN-RELATED"/>
    <property type="match status" value="1"/>
</dbReference>
<dbReference type="InterPro" id="IPR050213">
    <property type="entry name" value="GST_superfamily"/>
</dbReference>
<dbReference type="AlphaFoldDB" id="A0A3P7N5Q0"/>
<dbReference type="Gene3D" id="1.20.1050.130">
    <property type="match status" value="1"/>
</dbReference>
<dbReference type="Proteomes" id="UP000271889">
    <property type="component" value="Unassembled WGS sequence"/>
</dbReference>
<dbReference type="Pfam" id="PF02798">
    <property type="entry name" value="GST_N"/>
    <property type="match status" value="2"/>
</dbReference>
<evidence type="ECO:0000313" key="2">
    <source>
        <dbReference type="EMBL" id="VDN35040.1"/>
    </source>
</evidence>
<dbReference type="EMBL" id="UYRV01125948">
    <property type="protein sequence ID" value="VDN35040.1"/>
    <property type="molecule type" value="Genomic_DNA"/>
</dbReference>
<gene>
    <name evidence="2" type="ORF">CGOC_LOCUS12818</name>
</gene>
<dbReference type="InterPro" id="IPR036249">
    <property type="entry name" value="Thioredoxin-like_sf"/>
</dbReference>
<accession>A0A3P7N5Q0</accession>
<keyword evidence="3" id="KW-1185">Reference proteome</keyword>
<sequence length="135" mass="15218">MPFGQMPVLEVDGKKLAQSIAIVRFLARKFDVRLTQEEWPKHKAGGWFGYQKQISIYAAEMPFGQMPVLEVDGKKLAQSFAIVRFLARKFGYAGKTPFEEALVDSIADQWKDFMQEVQPAVKVALGFEQGDLVSC</sequence>
<dbReference type="SUPFAM" id="SSF52833">
    <property type="entry name" value="Thioredoxin-like"/>
    <property type="match status" value="2"/>
</dbReference>
<organism evidence="2 3">
    <name type="scientific">Cylicostephanus goldi</name>
    <name type="common">Nematode worm</name>
    <dbReference type="NCBI Taxonomy" id="71465"/>
    <lineage>
        <taxon>Eukaryota</taxon>
        <taxon>Metazoa</taxon>
        <taxon>Ecdysozoa</taxon>
        <taxon>Nematoda</taxon>
        <taxon>Chromadorea</taxon>
        <taxon>Rhabditida</taxon>
        <taxon>Rhabditina</taxon>
        <taxon>Rhabditomorpha</taxon>
        <taxon>Strongyloidea</taxon>
        <taxon>Strongylidae</taxon>
        <taxon>Cylicostephanus</taxon>
    </lineage>
</organism>
<reference evidence="2 3" key="1">
    <citation type="submission" date="2018-11" db="EMBL/GenBank/DDBJ databases">
        <authorList>
            <consortium name="Pathogen Informatics"/>
        </authorList>
    </citation>
    <scope>NUCLEOTIDE SEQUENCE [LARGE SCALE GENOMIC DNA]</scope>
</reference>
<name>A0A3P7N5Q0_CYLGO</name>
<dbReference type="GO" id="GO:0004364">
    <property type="term" value="F:glutathione transferase activity"/>
    <property type="evidence" value="ECO:0007669"/>
    <property type="project" value="TreeGrafter"/>
</dbReference>
<dbReference type="PANTHER" id="PTHR11571">
    <property type="entry name" value="GLUTATHIONE S-TRANSFERASE"/>
    <property type="match status" value="1"/>
</dbReference>
<dbReference type="GO" id="GO:0006749">
    <property type="term" value="P:glutathione metabolic process"/>
    <property type="evidence" value="ECO:0007669"/>
    <property type="project" value="TreeGrafter"/>
</dbReference>
<evidence type="ECO:0000313" key="3">
    <source>
        <dbReference type="Proteomes" id="UP000271889"/>
    </source>
</evidence>
<dbReference type="Gene3D" id="1.20.1050.10">
    <property type="match status" value="1"/>
</dbReference>
<protein>
    <recommendedName>
        <fullName evidence="1">GST N-terminal domain-containing protein</fullName>
    </recommendedName>
</protein>
<dbReference type="PROSITE" id="PS50404">
    <property type="entry name" value="GST_NTER"/>
    <property type="match status" value="1"/>
</dbReference>
<dbReference type="Gene3D" id="3.40.30.10">
    <property type="entry name" value="Glutaredoxin"/>
    <property type="match status" value="1"/>
</dbReference>
<dbReference type="InterPro" id="IPR004045">
    <property type="entry name" value="Glutathione_S-Trfase_N"/>
</dbReference>